<dbReference type="PANTHER" id="PTHR33164:SF57">
    <property type="entry name" value="MARR-FAMILY TRANSCRIPTIONAL REGULATOR"/>
    <property type="match status" value="1"/>
</dbReference>
<evidence type="ECO:0000313" key="3">
    <source>
        <dbReference type="Proteomes" id="UP000619244"/>
    </source>
</evidence>
<dbReference type="GO" id="GO:0006950">
    <property type="term" value="P:response to stress"/>
    <property type="evidence" value="ECO:0007669"/>
    <property type="project" value="TreeGrafter"/>
</dbReference>
<name>A0A918U453_9ACTN</name>
<protein>
    <recommendedName>
        <fullName evidence="1">HTH marR-type domain-containing protein</fullName>
    </recommendedName>
</protein>
<dbReference type="Gene3D" id="1.10.10.10">
    <property type="entry name" value="Winged helix-like DNA-binding domain superfamily/Winged helix DNA-binding domain"/>
    <property type="match status" value="1"/>
</dbReference>
<evidence type="ECO:0000313" key="2">
    <source>
        <dbReference type="EMBL" id="GGX89707.1"/>
    </source>
</evidence>
<dbReference type="InterPro" id="IPR036390">
    <property type="entry name" value="WH_DNA-bd_sf"/>
</dbReference>
<feature type="domain" description="HTH marR-type" evidence="1">
    <location>
        <begin position="26"/>
        <end position="160"/>
    </location>
</feature>
<comment type="caution">
    <text evidence="2">The sequence shown here is derived from an EMBL/GenBank/DDBJ whole genome shotgun (WGS) entry which is preliminary data.</text>
</comment>
<dbReference type="SMART" id="SM00347">
    <property type="entry name" value="HTH_MARR"/>
    <property type="match status" value="1"/>
</dbReference>
<reference evidence="2" key="2">
    <citation type="submission" date="2020-09" db="EMBL/GenBank/DDBJ databases">
        <authorList>
            <person name="Sun Q."/>
            <person name="Ohkuma M."/>
        </authorList>
    </citation>
    <scope>NUCLEOTIDE SEQUENCE</scope>
    <source>
        <strain evidence="2">JCM 4790</strain>
    </source>
</reference>
<proteinExistence type="predicted"/>
<sequence length="172" mass="18768">MGGRSGKRVRALVPPVRLEEPMSAARRPLPQLLGDARRWFDDALLAALREADAIPVTHTQLQLFAVLDEEGTTVSELARRMAVTRQTAHQAVHALIAAGLLEQAPAPASTRRRLIRRTSEGERAHRLAEEALARLEAHLAHRLGGAAVDALRTALEADWGTPDPARVEEPAR</sequence>
<dbReference type="SUPFAM" id="SSF46785">
    <property type="entry name" value="Winged helix' DNA-binding domain"/>
    <property type="match status" value="1"/>
</dbReference>
<dbReference type="PROSITE" id="PS50995">
    <property type="entry name" value="HTH_MARR_2"/>
    <property type="match status" value="1"/>
</dbReference>
<dbReference type="AlphaFoldDB" id="A0A918U453"/>
<dbReference type="InterPro" id="IPR036388">
    <property type="entry name" value="WH-like_DNA-bd_sf"/>
</dbReference>
<evidence type="ECO:0000259" key="1">
    <source>
        <dbReference type="PROSITE" id="PS50995"/>
    </source>
</evidence>
<dbReference type="Proteomes" id="UP000619244">
    <property type="component" value="Unassembled WGS sequence"/>
</dbReference>
<dbReference type="GO" id="GO:0003700">
    <property type="term" value="F:DNA-binding transcription factor activity"/>
    <property type="evidence" value="ECO:0007669"/>
    <property type="project" value="InterPro"/>
</dbReference>
<accession>A0A918U453</accession>
<gene>
    <name evidence="2" type="ORF">GCM10010358_49570</name>
</gene>
<dbReference type="InterPro" id="IPR000835">
    <property type="entry name" value="HTH_MarR-typ"/>
</dbReference>
<dbReference type="EMBL" id="BMVU01000027">
    <property type="protein sequence ID" value="GGX89707.1"/>
    <property type="molecule type" value="Genomic_DNA"/>
</dbReference>
<organism evidence="2 3">
    <name type="scientific">Streptomyces minutiscleroticus</name>
    <dbReference type="NCBI Taxonomy" id="68238"/>
    <lineage>
        <taxon>Bacteria</taxon>
        <taxon>Bacillati</taxon>
        <taxon>Actinomycetota</taxon>
        <taxon>Actinomycetes</taxon>
        <taxon>Kitasatosporales</taxon>
        <taxon>Streptomycetaceae</taxon>
        <taxon>Streptomyces</taxon>
    </lineage>
</organism>
<reference evidence="2" key="1">
    <citation type="journal article" date="2014" name="Int. J. Syst. Evol. Microbiol.">
        <title>Complete genome sequence of Corynebacterium casei LMG S-19264T (=DSM 44701T), isolated from a smear-ripened cheese.</title>
        <authorList>
            <consortium name="US DOE Joint Genome Institute (JGI-PGF)"/>
            <person name="Walter F."/>
            <person name="Albersmeier A."/>
            <person name="Kalinowski J."/>
            <person name="Ruckert C."/>
        </authorList>
    </citation>
    <scope>NUCLEOTIDE SEQUENCE</scope>
    <source>
        <strain evidence="2">JCM 4790</strain>
    </source>
</reference>
<dbReference type="Pfam" id="PF12802">
    <property type="entry name" value="MarR_2"/>
    <property type="match status" value="1"/>
</dbReference>
<keyword evidence="3" id="KW-1185">Reference proteome</keyword>
<dbReference type="PANTHER" id="PTHR33164">
    <property type="entry name" value="TRANSCRIPTIONAL REGULATOR, MARR FAMILY"/>
    <property type="match status" value="1"/>
</dbReference>
<dbReference type="InterPro" id="IPR039422">
    <property type="entry name" value="MarR/SlyA-like"/>
</dbReference>